<gene>
    <name evidence="2" type="ORF">LEP1GSC060_2731</name>
</gene>
<keyword evidence="1" id="KW-1133">Transmembrane helix</keyword>
<keyword evidence="1" id="KW-0812">Transmembrane</keyword>
<keyword evidence="3" id="KW-1185">Reference proteome</keyword>
<feature type="transmembrane region" description="Helical" evidence="1">
    <location>
        <begin position="117"/>
        <end position="135"/>
    </location>
</feature>
<dbReference type="STRING" id="1218598.LEP1GSC060_2731"/>
<sequence>MLLSISIRFLYLGITDKGLEETSSESIQKEFKKNLREMIKSAQTDTTGEREQIETLPSKTEYKDDGFFHTFTIRWMSYLMLIMLSIPIYVSIGYIFFYTGYESLFLYQNRNPTILEIIVMLFFLFGITGIVLISFNQTVIKLNRASCIIYNSPIRRRPIKKLELTSFKDYSIKENPTFFGNELWAKDLENKDIFMERFDSYDQAIFFKRFIKNITQQ</sequence>
<comment type="caution">
    <text evidence="2">The sequence shown here is derived from an EMBL/GenBank/DDBJ whole genome shotgun (WGS) entry which is preliminary data.</text>
</comment>
<name>N1WG50_9LEPT</name>
<proteinExistence type="predicted"/>
<evidence type="ECO:0000313" key="3">
    <source>
        <dbReference type="Proteomes" id="UP000012313"/>
    </source>
</evidence>
<evidence type="ECO:0000313" key="2">
    <source>
        <dbReference type="EMBL" id="EMY77915.1"/>
    </source>
</evidence>
<evidence type="ECO:0000256" key="1">
    <source>
        <dbReference type="SAM" id="Phobius"/>
    </source>
</evidence>
<protein>
    <submittedName>
        <fullName evidence="2">Uncharacterized protein</fullName>
    </submittedName>
</protein>
<feature type="transmembrane region" description="Helical" evidence="1">
    <location>
        <begin position="78"/>
        <end position="97"/>
    </location>
</feature>
<reference evidence="2" key="1">
    <citation type="submission" date="2013-03" db="EMBL/GenBank/DDBJ databases">
        <authorList>
            <person name="Harkins D.M."/>
            <person name="Durkin A.S."/>
            <person name="Brinkac L.M."/>
            <person name="Haft D.H."/>
            <person name="Selengut J.D."/>
            <person name="Sanka R."/>
            <person name="DePew J."/>
            <person name="Purushe J."/>
            <person name="Hartskeerl R.A."/>
            <person name="Ahmed A."/>
            <person name="van der Linden H."/>
            <person name="Goris M.G.A."/>
            <person name="Vinetz J.M."/>
            <person name="Sutton G.G."/>
            <person name="Nierman W.C."/>
            <person name="Fouts D.E."/>
        </authorList>
    </citation>
    <scope>NUCLEOTIDE SEQUENCE [LARGE SCALE GENOMIC DNA]</scope>
    <source>
        <strain evidence="2">ICFT</strain>
    </source>
</reference>
<dbReference type="EMBL" id="AOHC02000029">
    <property type="protein sequence ID" value="EMY77915.1"/>
    <property type="molecule type" value="Genomic_DNA"/>
</dbReference>
<organism evidence="2 3">
    <name type="scientific">Leptospira weilii serovar Ranarum str. ICFT</name>
    <dbReference type="NCBI Taxonomy" id="1218598"/>
    <lineage>
        <taxon>Bacteria</taxon>
        <taxon>Pseudomonadati</taxon>
        <taxon>Spirochaetota</taxon>
        <taxon>Spirochaetia</taxon>
        <taxon>Leptospirales</taxon>
        <taxon>Leptospiraceae</taxon>
        <taxon>Leptospira</taxon>
    </lineage>
</organism>
<dbReference type="AlphaFoldDB" id="N1WG50"/>
<keyword evidence="1" id="KW-0472">Membrane</keyword>
<dbReference type="Proteomes" id="UP000012313">
    <property type="component" value="Unassembled WGS sequence"/>
</dbReference>
<accession>N1WG50</accession>